<accession>A0A2Z3JMM9</accession>
<evidence type="ECO:0000313" key="2">
    <source>
        <dbReference type="Proteomes" id="UP000245368"/>
    </source>
</evidence>
<reference evidence="1 2" key="1">
    <citation type="submission" date="2018-05" db="EMBL/GenBank/DDBJ databases">
        <title>Complete Genome Sequence of Deinococcus sp. strain 17bor-2.</title>
        <authorList>
            <person name="Srinivasan S."/>
        </authorList>
    </citation>
    <scope>NUCLEOTIDE SEQUENCE [LARGE SCALE GENOMIC DNA]</scope>
    <source>
        <strain evidence="1 2">17bor-2</strain>
    </source>
</reference>
<proteinExistence type="predicted"/>
<organism evidence="1 2">
    <name type="scientific">Deinococcus irradiatisoli</name>
    <dbReference type="NCBI Taxonomy" id="2202254"/>
    <lineage>
        <taxon>Bacteria</taxon>
        <taxon>Thermotogati</taxon>
        <taxon>Deinococcota</taxon>
        <taxon>Deinococci</taxon>
        <taxon>Deinococcales</taxon>
        <taxon>Deinococcaceae</taxon>
        <taxon>Deinococcus</taxon>
    </lineage>
</organism>
<dbReference type="RefSeq" id="WP_109825574.1">
    <property type="nucleotide sequence ID" value="NZ_CP029494.1"/>
</dbReference>
<dbReference type="Proteomes" id="UP000245368">
    <property type="component" value="Chromosome"/>
</dbReference>
<gene>
    <name evidence="1" type="ORF">DKM44_03840</name>
</gene>
<name>A0A2Z3JMM9_9DEIO</name>
<protein>
    <submittedName>
        <fullName evidence="1">Uncharacterized protein</fullName>
    </submittedName>
</protein>
<sequence length="139" mass="15136">MLLVDGKFTPRLGQMGVYNVALEVPAAQKGQTVTAEVQLYQAKGHAITMTVLEATAAATIEIPNTPGLIYPDGWTAPFKVGPVYKIKLKGWHVPPFRILFPWGLIQYAAGAVVTWNKNEASTEITTAAWPYPGQKRGRA</sequence>
<dbReference type="OrthoDB" id="69418at2"/>
<evidence type="ECO:0000313" key="1">
    <source>
        <dbReference type="EMBL" id="AWN22474.1"/>
    </source>
</evidence>
<dbReference type="EMBL" id="CP029494">
    <property type="protein sequence ID" value="AWN22474.1"/>
    <property type="molecule type" value="Genomic_DNA"/>
</dbReference>
<dbReference type="KEGG" id="dez:DKM44_03840"/>
<dbReference type="AlphaFoldDB" id="A0A2Z3JMM9"/>
<keyword evidence="2" id="KW-1185">Reference proteome</keyword>